<feature type="region of interest" description="Disordered" evidence="4">
    <location>
        <begin position="164"/>
        <end position="183"/>
    </location>
</feature>
<dbReference type="GO" id="GO:0002181">
    <property type="term" value="P:cytoplasmic translation"/>
    <property type="evidence" value="ECO:0007669"/>
    <property type="project" value="TreeGrafter"/>
</dbReference>
<dbReference type="Gene3D" id="2.30.30.30">
    <property type="match status" value="1"/>
</dbReference>
<dbReference type="GO" id="GO:0003723">
    <property type="term" value="F:RNA binding"/>
    <property type="evidence" value="ECO:0007669"/>
    <property type="project" value="TreeGrafter"/>
</dbReference>
<protein>
    <submittedName>
        <fullName evidence="6">60S ribosomal protein L6</fullName>
    </submittedName>
</protein>
<dbReference type="AlphaFoldDB" id="A0AAV1IJJ5"/>
<dbReference type="InterPro" id="IPR000915">
    <property type="entry name" value="60S_ribosomal_eL6"/>
</dbReference>
<dbReference type="EMBL" id="CAUYUE010000015">
    <property type="protein sequence ID" value="CAK0786831.1"/>
    <property type="molecule type" value="Genomic_DNA"/>
</dbReference>
<dbReference type="InterPro" id="IPR014722">
    <property type="entry name" value="Rib_uL2_dom2"/>
</dbReference>
<comment type="caution">
    <text evidence="6">The sequence shown here is derived from an EMBL/GenBank/DDBJ whole genome shotgun (WGS) entry which is preliminary data.</text>
</comment>
<comment type="similarity">
    <text evidence="1">Belongs to the eukaryotic ribosomal protein eL6 family.</text>
</comment>
<gene>
    <name evidence="6" type="primary">RPL6_2</name>
    <name evidence="6" type="ORF">CVIRNUC_010045</name>
</gene>
<evidence type="ECO:0000256" key="1">
    <source>
        <dbReference type="ARBA" id="ARBA00010592"/>
    </source>
</evidence>
<keyword evidence="2 6" id="KW-0689">Ribosomal protein</keyword>
<dbReference type="Pfam" id="PF03868">
    <property type="entry name" value="Ribosomal_L6e_N"/>
    <property type="match status" value="1"/>
</dbReference>
<dbReference type="SUPFAM" id="SSF50104">
    <property type="entry name" value="Translation proteins SH3-like domain"/>
    <property type="match status" value="1"/>
</dbReference>
<proteinExistence type="inferred from homology"/>
<feature type="domain" description="Large ribosomal subunit protein uL6 N-terminal" evidence="5">
    <location>
        <begin position="5"/>
        <end position="55"/>
    </location>
</feature>
<feature type="compositionally biased region" description="Basic and acidic residues" evidence="4">
    <location>
        <begin position="47"/>
        <end position="69"/>
    </location>
</feature>
<feature type="compositionally biased region" description="Basic residues" evidence="4">
    <location>
        <begin position="28"/>
        <end position="43"/>
    </location>
</feature>
<reference evidence="6 7" key="1">
    <citation type="submission" date="2023-10" db="EMBL/GenBank/DDBJ databases">
        <authorList>
            <person name="Maclean D."/>
            <person name="Macfadyen A."/>
        </authorList>
    </citation>
    <scope>NUCLEOTIDE SEQUENCE [LARGE SCALE GENOMIC DNA]</scope>
</reference>
<dbReference type="Pfam" id="PF01159">
    <property type="entry name" value="Ribosomal_L6e"/>
    <property type="match status" value="1"/>
</dbReference>
<accession>A0AAV1IJJ5</accession>
<evidence type="ECO:0000256" key="4">
    <source>
        <dbReference type="SAM" id="MobiDB-lite"/>
    </source>
</evidence>
<keyword evidence="7" id="KW-1185">Reference proteome</keyword>
<dbReference type="InterPro" id="IPR005568">
    <property type="entry name" value="Ribosomal_uL6_N"/>
</dbReference>
<dbReference type="GO" id="GO:0000027">
    <property type="term" value="P:ribosomal large subunit assembly"/>
    <property type="evidence" value="ECO:0007669"/>
    <property type="project" value="TreeGrafter"/>
</dbReference>
<feature type="region of interest" description="Disordered" evidence="4">
    <location>
        <begin position="1"/>
        <end position="69"/>
    </location>
</feature>
<sequence>MAPEKKAAKSSKAGPELARGIGREGRSKTYKRRGLWAIKKKNGGKFPVHEKKEKPAEPEGKAPKFYPADDVKKPLRRRGAPKAAKLRASITPGTVVILLAGRFKGKRAIFLKQLPSGLLLVTGPFVVNGVPLKRVNQAYVIATSTKIDLKGADVSKVEDSHFKATKEPREKKGEEGFFKKETEQEEKELSKDVVERQKTVDGSIVKALSPELKGYLGARFTLKAHDRPHLMKF</sequence>
<dbReference type="PANTHER" id="PTHR10715:SF0">
    <property type="entry name" value="LARGE RIBOSOMAL SUBUNIT PROTEIN EL6"/>
    <property type="match status" value="1"/>
</dbReference>
<dbReference type="FunFam" id="2.30.30.30:FF:000014">
    <property type="entry name" value="60S ribosomal protein L6"/>
    <property type="match status" value="1"/>
</dbReference>
<dbReference type="GO" id="GO:0022625">
    <property type="term" value="C:cytosolic large ribosomal subunit"/>
    <property type="evidence" value="ECO:0007669"/>
    <property type="project" value="TreeGrafter"/>
</dbReference>
<dbReference type="InterPro" id="IPR008991">
    <property type="entry name" value="Translation_prot_SH3-like_sf"/>
</dbReference>
<keyword evidence="3" id="KW-0687">Ribonucleoprotein</keyword>
<evidence type="ECO:0000256" key="2">
    <source>
        <dbReference type="ARBA" id="ARBA00022980"/>
    </source>
</evidence>
<dbReference type="InterPro" id="IPR041997">
    <property type="entry name" value="Ribosomal_eL6_KOW"/>
</dbReference>
<evidence type="ECO:0000313" key="6">
    <source>
        <dbReference type="EMBL" id="CAK0786831.1"/>
    </source>
</evidence>
<evidence type="ECO:0000259" key="5">
    <source>
        <dbReference type="Pfam" id="PF03868"/>
    </source>
</evidence>
<name>A0AAV1IJJ5_9CHLO</name>
<organism evidence="6 7">
    <name type="scientific">Coccomyxa viridis</name>
    <dbReference type="NCBI Taxonomy" id="1274662"/>
    <lineage>
        <taxon>Eukaryota</taxon>
        <taxon>Viridiplantae</taxon>
        <taxon>Chlorophyta</taxon>
        <taxon>core chlorophytes</taxon>
        <taxon>Trebouxiophyceae</taxon>
        <taxon>Trebouxiophyceae incertae sedis</taxon>
        <taxon>Coccomyxaceae</taxon>
        <taxon>Coccomyxa</taxon>
    </lineage>
</organism>
<dbReference type="PANTHER" id="PTHR10715">
    <property type="entry name" value="60S RIBOSOMAL PROTEIN L6"/>
    <property type="match status" value="1"/>
</dbReference>
<dbReference type="GO" id="GO:0003735">
    <property type="term" value="F:structural constituent of ribosome"/>
    <property type="evidence" value="ECO:0007669"/>
    <property type="project" value="InterPro"/>
</dbReference>
<dbReference type="Proteomes" id="UP001314263">
    <property type="component" value="Unassembled WGS sequence"/>
</dbReference>
<evidence type="ECO:0000256" key="3">
    <source>
        <dbReference type="ARBA" id="ARBA00023274"/>
    </source>
</evidence>
<evidence type="ECO:0000313" key="7">
    <source>
        <dbReference type="Proteomes" id="UP001314263"/>
    </source>
</evidence>
<dbReference type="CDD" id="cd13156">
    <property type="entry name" value="KOW_RPL6"/>
    <property type="match status" value="1"/>
</dbReference>